<reference evidence="3" key="1">
    <citation type="submission" date="2020-05" db="EMBL/GenBank/DDBJ databases">
        <authorList>
            <person name="Chiriac C."/>
            <person name="Salcher M."/>
            <person name="Ghai R."/>
            <person name="Kavagutti S V."/>
        </authorList>
    </citation>
    <scope>NUCLEOTIDE SEQUENCE</scope>
</reference>
<keyword evidence="1" id="KW-0663">Pyridoxal phosphate</keyword>
<dbReference type="PANTHER" id="PTHR10146">
    <property type="entry name" value="PROLINE SYNTHETASE CO-TRANSCRIBED BACTERIAL HOMOLOG PROTEIN"/>
    <property type="match status" value="1"/>
</dbReference>
<sequence>MIDPIAVSDRVQAIQEDARRIAGHEVTLIAVTKSFGCDAIAAAVAAHCDGIGENYAQEVLEKAKADCVKAPLHFIGALQSNKIRPIAPYVAMWQSVDRASLVAGIAQHSPGAEVLLQVNTTGEASKSGVDASGLSDLRQQAQDAGLVVKGLMTLGPTSGTRDQRMGAFRTLRALMEEQNLTICSMGMSDDYLEALECGATMLRIGSGLFGTRPPKQKSPQ</sequence>
<dbReference type="AlphaFoldDB" id="A0A6J6KWS0"/>
<dbReference type="Gene3D" id="3.20.20.10">
    <property type="entry name" value="Alanine racemase"/>
    <property type="match status" value="1"/>
</dbReference>
<dbReference type="Pfam" id="PF01168">
    <property type="entry name" value="Ala_racemase_N"/>
    <property type="match status" value="1"/>
</dbReference>
<dbReference type="SUPFAM" id="SSF51419">
    <property type="entry name" value="PLP-binding barrel"/>
    <property type="match status" value="1"/>
</dbReference>
<feature type="domain" description="Alanine racemase N-terminal" evidence="2">
    <location>
        <begin position="16"/>
        <end position="213"/>
    </location>
</feature>
<evidence type="ECO:0000313" key="3">
    <source>
        <dbReference type="EMBL" id="CAB4653318.1"/>
    </source>
</evidence>
<proteinExistence type="predicted"/>
<organism evidence="3">
    <name type="scientific">freshwater metagenome</name>
    <dbReference type="NCBI Taxonomy" id="449393"/>
    <lineage>
        <taxon>unclassified sequences</taxon>
        <taxon>metagenomes</taxon>
        <taxon>ecological metagenomes</taxon>
    </lineage>
</organism>
<gene>
    <name evidence="3" type="ORF">UFOPK2169_00910</name>
</gene>
<dbReference type="PANTHER" id="PTHR10146:SF14">
    <property type="entry name" value="PYRIDOXAL PHOSPHATE HOMEOSTASIS PROTEIN"/>
    <property type="match status" value="1"/>
</dbReference>
<dbReference type="EMBL" id="CAEZWE010000032">
    <property type="protein sequence ID" value="CAB4653318.1"/>
    <property type="molecule type" value="Genomic_DNA"/>
</dbReference>
<name>A0A6J6KWS0_9ZZZZ</name>
<evidence type="ECO:0000259" key="2">
    <source>
        <dbReference type="Pfam" id="PF01168"/>
    </source>
</evidence>
<dbReference type="PIRSF" id="PIRSF004848">
    <property type="entry name" value="YBL036c_PLPDEIII"/>
    <property type="match status" value="1"/>
</dbReference>
<accession>A0A6J6KWS0</accession>
<dbReference type="InterPro" id="IPR011078">
    <property type="entry name" value="PyrdxlP_homeostasis"/>
</dbReference>
<dbReference type="InterPro" id="IPR029066">
    <property type="entry name" value="PLP-binding_barrel"/>
</dbReference>
<dbReference type="GO" id="GO:0030170">
    <property type="term" value="F:pyridoxal phosphate binding"/>
    <property type="evidence" value="ECO:0007669"/>
    <property type="project" value="InterPro"/>
</dbReference>
<dbReference type="NCBIfam" id="TIGR00044">
    <property type="entry name" value="YggS family pyridoxal phosphate-dependent enzyme"/>
    <property type="match status" value="1"/>
</dbReference>
<protein>
    <submittedName>
        <fullName evidence="3">Unannotated protein</fullName>
    </submittedName>
</protein>
<dbReference type="InterPro" id="IPR001608">
    <property type="entry name" value="Ala_racemase_N"/>
</dbReference>
<evidence type="ECO:0000256" key="1">
    <source>
        <dbReference type="ARBA" id="ARBA00022898"/>
    </source>
</evidence>